<name>A0AAV6QET7_SOLSE</name>
<protein>
    <submittedName>
        <fullName evidence="1">Uncharacterized protein</fullName>
    </submittedName>
</protein>
<accession>A0AAV6QET7</accession>
<dbReference type="EMBL" id="JAGKHQ010000017">
    <property type="protein sequence ID" value="KAG7489769.1"/>
    <property type="molecule type" value="Genomic_DNA"/>
</dbReference>
<dbReference type="Proteomes" id="UP000693946">
    <property type="component" value="Linkage Group LG5"/>
</dbReference>
<gene>
    <name evidence="1" type="ORF">JOB18_020081</name>
</gene>
<keyword evidence="2" id="KW-1185">Reference proteome</keyword>
<reference evidence="1 2" key="1">
    <citation type="journal article" date="2021" name="Sci. Rep.">
        <title>Chromosome anchoring in Senegalese sole (Solea senegalensis) reveals sex-associated markers and genome rearrangements in flatfish.</title>
        <authorList>
            <person name="Guerrero-Cozar I."/>
            <person name="Gomez-Garrido J."/>
            <person name="Berbel C."/>
            <person name="Martinez-Blanch J.F."/>
            <person name="Alioto T."/>
            <person name="Claros M.G."/>
            <person name="Gagnaire P.A."/>
            <person name="Manchado M."/>
        </authorList>
    </citation>
    <scope>NUCLEOTIDE SEQUENCE [LARGE SCALE GENOMIC DNA]</scope>
    <source>
        <strain evidence="1">Sse05_10M</strain>
    </source>
</reference>
<proteinExistence type="predicted"/>
<dbReference type="AlphaFoldDB" id="A0AAV6QET7"/>
<organism evidence="1 2">
    <name type="scientific">Solea senegalensis</name>
    <name type="common">Senegalese sole</name>
    <dbReference type="NCBI Taxonomy" id="28829"/>
    <lineage>
        <taxon>Eukaryota</taxon>
        <taxon>Metazoa</taxon>
        <taxon>Chordata</taxon>
        <taxon>Craniata</taxon>
        <taxon>Vertebrata</taxon>
        <taxon>Euteleostomi</taxon>
        <taxon>Actinopterygii</taxon>
        <taxon>Neopterygii</taxon>
        <taxon>Teleostei</taxon>
        <taxon>Neoteleostei</taxon>
        <taxon>Acanthomorphata</taxon>
        <taxon>Carangaria</taxon>
        <taxon>Pleuronectiformes</taxon>
        <taxon>Pleuronectoidei</taxon>
        <taxon>Soleidae</taxon>
        <taxon>Solea</taxon>
    </lineage>
</organism>
<evidence type="ECO:0000313" key="1">
    <source>
        <dbReference type="EMBL" id="KAG7489769.1"/>
    </source>
</evidence>
<evidence type="ECO:0000313" key="2">
    <source>
        <dbReference type="Proteomes" id="UP000693946"/>
    </source>
</evidence>
<comment type="caution">
    <text evidence="1">The sequence shown here is derived from an EMBL/GenBank/DDBJ whole genome shotgun (WGS) entry which is preliminary data.</text>
</comment>
<sequence length="93" mass="10567">MERKEHNPHWQVIQQKKKIKSTGARHLIESFPVIHNPYTEIIIVLVTRRVTGGGRETVVRGPQTRQTRTTLDTAVVTLLQPGTFCSDLTHPSE</sequence>